<evidence type="ECO:0000256" key="6">
    <source>
        <dbReference type="ARBA" id="ARBA00023121"/>
    </source>
</evidence>
<dbReference type="Gene3D" id="3.30.1520.10">
    <property type="entry name" value="Phox-like domain"/>
    <property type="match status" value="1"/>
</dbReference>
<evidence type="ECO:0000256" key="4">
    <source>
        <dbReference type="ARBA" id="ARBA00022448"/>
    </source>
</evidence>
<dbReference type="InterPro" id="IPR027267">
    <property type="entry name" value="AH/BAR_dom_sf"/>
</dbReference>
<dbReference type="GO" id="GO:0061709">
    <property type="term" value="P:reticulophagy"/>
    <property type="evidence" value="ECO:0007669"/>
    <property type="project" value="TreeGrafter"/>
</dbReference>
<keyword evidence="5" id="KW-0963">Cytoplasm</keyword>
<dbReference type="InterPro" id="IPR015404">
    <property type="entry name" value="Vps5_C"/>
</dbReference>
<protein>
    <recommendedName>
        <fullName evidence="8">Sorting nexin-4</fullName>
    </recommendedName>
    <alternativeName>
        <fullName evidence="9">Autophagy-related protein 24</fullName>
    </alternativeName>
</protein>
<dbReference type="PANTHER" id="PTHR45949:SF2">
    <property type="entry name" value="SORTING NEXIN-4"/>
    <property type="match status" value="1"/>
</dbReference>
<dbReference type="Proteomes" id="UP000605846">
    <property type="component" value="Unassembled WGS sequence"/>
</dbReference>
<feature type="coiled-coil region" evidence="10">
    <location>
        <begin position="401"/>
        <end position="435"/>
    </location>
</feature>
<evidence type="ECO:0000256" key="2">
    <source>
        <dbReference type="ARBA" id="ARBA00004496"/>
    </source>
</evidence>
<dbReference type="SMART" id="SM00312">
    <property type="entry name" value="PX"/>
    <property type="match status" value="1"/>
</dbReference>
<dbReference type="GO" id="GO:0034727">
    <property type="term" value="P:piecemeal microautophagy of the nucleus"/>
    <property type="evidence" value="ECO:0007669"/>
    <property type="project" value="TreeGrafter"/>
</dbReference>
<evidence type="ECO:0000256" key="9">
    <source>
        <dbReference type="ARBA" id="ARBA00041273"/>
    </source>
</evidence>
<evidence type="ECO:0000256" key="7">
    <source>
        <dbReference type="ARBA" id="ARBA00023136"/>
    </source>
</evidence>
<dbReference type="Gene3D" id="1.20.1270.60">
    <property type="entry name" value="Arfaptin homology (AH) domain/BAR domain"/>
    <property type="match status" value="1"/>
</dbReference>
<dbReference type="SUPFAM" id="SSF64268">
    <property type="entry name" value="PX domain"/>
    <property type="match status" value="1"/>
</dbReference>
<dbReference type="EMBL" id="JABAYA010000167">
    <property type="protein sequence ID" value="KAF7723006.1"/>
    <property type="molecule type" value="Genomic_DNA"/>
</dbReference>
<organism evidence="12 13">
    <name type="scientific">Apophysomyces ossiformis</name>
    <dbReference type="NCBI Taxonomy" id="679940"/>
    <lineage>
        <taxon>Eukaryota</taxon>
        <taxon>Fungi</taxon>
        <taxon>Fungi incertae sedis</taxon>
        <taxon>Mucoromycota</taxon>
        <taxon>Mucoromycotina</taxon>
        <taxon>Mucoromycetes</taxon>
        <taxon>Mucorales</taxon>
        <taxon>Mucorineae</taxon>
        <taxon>Mucoraceae</taxon>
        <taxon>Apophysomyces</taxon>
    </lineage>
</organism>
<accession>A0A8H7BIB1</accession>
<gene>
    <name evidence="12" type="primary">SNX4_2</name>
    <name evidence="12" type="ORF">EC973_002422</name>
</gene>
<keyword evidence="4" id="KW-0813">Transport</keyword>
<evidence type="ECO:0000256" key="10">
    <source>
        <dbReference type="SAM" id="Coils"/>
    </source>
</evidence>
<evidence type="ECO:0000259" key="11">
    <source>
        <dbReference type="PROSITE" id="PS50195"/>
    </source>
</evidence>
<reference evidence="12" key="1">
    <citation type="submission" date="2020-01" db="EMBL/GenBank/DDBJ databases">
        <title>Genome Sequencing of Three Apophysomyces-Like Fungal Strains Confirms a Novel Fungal Genus in the Mucoromycota with divergent Burkholderia-like Endosymbiotic Bacteria.</title>
        <authorList>
            <person name="Stajich J.E."/>
            <person name="Macias A.M."/>
            <person name="Carter-House D."/>
            <person name="Lovett B."/>
            <person name="Kasson L.R."/>
            <person name="Berry K."/>
            <person name="Grigoriev I."/>
            <person name="Chang Y."/>
            <person name="Spatafora J."/>
            <person name="Kasson M.T."/>
        </authorList>
    </citation>
    <scope>NUCLEOTIDE SEQUENCE</scope>
    <source>
        <strain evidence="12">NRRL A-21654</strain>
    </source>
</reference>
<keyword evidence="10" id="KW-0175">Coiled coil</keyword>
<evidence type="ECO:0000256" key="8">
    <source>
        <dbReference type="ARBA" id="ARBA00040748"/>
    </source>
</evidence>
<dbReference type="SUPFAM" id="SSF103657">
    <property type="entry name" value="BAR/IMD domain-like"/>
    <property type="match status" value="1"/>
</dbReference>
<sequence>MIHPYLLSQKLLVEQMMNDDYNDVQWNVQNTEDIFSSHLNGSDPIHMFSDNHYEYDEYDTRENYASTSQDQLNESEDVEQSEPVEDRFTAKPMTVRVEDPEKRTESTGSYIAYLIITSTSLETFSSPNPRPVRRRFQDFVWLHDVLTLEFPACVVPPLPEKHRIKYLKGDRFASEFIEKRRLGLQWFLDRIARHPYLQQSQSTRKNDKQARSKKLPATTSVFDTLSDTFLNAFVKVKKPEDRFLNMKDSVDKLQDNLTTVERLYSRIGKRQRALGTHYHQFASSIRGLSMLETSIAKPLQKFAESTDTYAKALNEMINQEDLIFLNDIHELLAYCNSVKEVLHERDQKQVDFEELSSYLQRAVQERERILYPGRNMGDNSGLNITEFMADKMNEVRGTDTNRARQERLMRLELRIKELEEEVARTNDINNSFSSQMNREFEIFQNAKTIELKQGFSLYADCHIEFYQKGLSVWENILSTLEETPMDNSEYND</sequence>
<dbReference type="GO" id="GO:0015031">
    <property type="term" value="P:protein transport"/>
    <property type="evidence" value="ECO:0007669"/>
    <property type="project" value="TreeGrafter"/>
</dbReference>
<dbReference type="GO" id="GO:0032456">
    <property type="term" value="P:endocytic recycling"/>
    <property type="evidence" value="ECO:0007669"/>
    <property type="project" value="TreeGrafter"/>
</dbReference>
<dbReference type="GO" id="GO:0035091">
    <property type="term" value="F:phosphatidylinositol binding"/>
    <property type="evidence" value="ECO:0007669"/>
    <property type="project" value="InterPro"/>
</dbReference>
<comment type="similarity">
    <text evidence="3">Belongs to the sorting nexin family.</text>
</comment>
<dbReference type="OrthoDB" id="205639at2759"/>
<dbReference type="InterPro" id="IPR036871">
    <property type="entry name" value="PX_dom_sf"/>
</dbReference>
<comment type="caution">
    <text evidence="12">The sequence shown here is derived from an EMBL/GenBank/DDBJ whole genome shotgun (WGS) entry which is preliminary data.</text>
</comment>
<evidence type="ECO:0000313" key="13">
    <source>
        <dbReference type="Proteomes" id="UP000605846"/>
    </source>
</evidence>
<dbReference type="InterPro" id="IPR001683">
    <property type="entry name" value="PX_dom"/>
</dbReference>
<dbReference type="GO" id="GO:0000422">
    <property type="term" value="P:autophagy of mitochondrion"/>
    <property type="evidence" value="ECO:0007669"/>
    <property type="project" value="TreeGrafter"/>
</dbReference>
<dbReference type="PANTHER" id="PTHR45949">
    <property type="entry name" value="SORTING NEXIN-4"/>
    <property type="match status" value="1"/>
</dbReference>
<evidence type="ECO:0000256" key="5">
    <source>
        <dbReference type="ARBA" id="ARBA00022490"/>
    </source>
</evidence>
<dbReference type="AlphaFoldDB" id="A0A8H7BIB1"/>
<dbReference type="Pfam" id="PF09325">
    <property type="entry name" value="Vps5"/>
    <property type="match status" value="1"/>
</dbReference>
<evidence type="ECO:0000256" key="1">
    <source>
        <dbReference type="ARBA" id="ARBA00004184"/>
    </source>
</evidence>
<proteinExistence type="inferred from homology"/>
<evidence type="ECO:0000256" key="3">
    <source>
        <dbReference type="ARBA" id="ARBA00010883"/>
    </source>
</evidence>
<feature type="domain" description="PX" evidence="11">
    <location>
        <begin position="91"/>
        <end position="232"/>
    </location>
</feature>
<keyword evidence="6" id="KW-0446">Lipid-binding</keyword>
<keyword evidence="13" id="KW-1185">Reference proteome</keyword>
<dbReference type="Pfam" id="PF00787">
    <property type="entry name" value="PX"/>
    <property type="match status" value="1"/>
</dbReference>
<dbReference type="GO" id="GO:0005769">
    <property type="term" value="C:early endosome"/>
    <property type="evidence" value="ECO:0007669"/>
    <property type="project" value="TreeGrafter"/>
</dbReference>
<evidence type="ECO:0000313" key="12">
    <source>
        <dbReference type="EMBL" id="KAF7723006.1"/>
    </source>
</evidence>
<dbReference type="PROSITE" id="PS50195">
    <property type="entry name" value="PX"/>
    <property type="match status" value="1"/>
</dbReference>
<dbReference type="GO" id="GO:0000407">
    <property type="term" value="C:phagophore assembly site"/>
    <property type="evidence" value="ECO:0007669"/>
    <property type="project" value="TreeGrafter"/>
</dbReference>
<comment type="subcellular location">
    <subcellularLocation>
        <location evidence="2">Cytoplasm</location>
    </subcellularLocation>
    <subcellularLocation>
        <location evidence="1">Endomembrane system</location>
        <topology evidence="1">Peripheral membrane protein</topology>
    </subcellularLocation>
</comment>
<name>A0A8H7BIB1_9FUNG</name>
<keyword evidence="7" id="KW-0472">Membrane</keyword>